<feature type="domain" description="Creatinase N-terminal" evidence="2">
    <location>
        <begin position="35"/>
        <end position="168"/>
    </location>
</feature>
<dbReference type="InterPro" id="IPR000587">
    <property type="entry name" value="Creatinase_N"/>
</dbReference>
<evidence type="ECO:0000313" key="4">
    <source>
        <dbReference type="Proteomes" id="UP000014461"/>
    </source>
</evidence>
<dbReference type="Pfam" id="PF00557">
    <property type="entry name" value="Peptidase_M24"/>
    <property type="match status" value="1"/>
</dbReference>
<dbReference type="RefSeq" id="WP_016402291.1">
    <property type="nucleotide sequence ID" value="NZ_BARX01000017.1"/>
</dbReference>
<protein>
    <submittedName>
        <fullName evidence="3">Proline dipeptidase</fullName>
    </submittedName>
</protein>
<gene>
    <name evidence="3" type="ORF">AALB_2604</name>
</gene>
<dbReference type="SUPFAM" id="SSF53092">
    <property type="entry name" value="Creatinase/prolidase N-terminal domain"/>
    <property type="match status" value="1"/>
</dbReference>
<keyword evidence="4" id="KW-1185">Reference proteome</keyword>
<dbReference type="PANTHER" id="PTHR46112:SF3">
    <property type="entry name" value="AMINOPEPTIDASE YPDF"/>
    <property type="match status" value="1"/>
</dbReference>
<dbReference type="OrthoDB" id="9761809at2"/>
<name>R9PMD2_AGAAL</name>
<dbReference type="PANTHER" id="PTHR46112">
    <property type="entry name" value="AMINOPEPTIDASE"/>
    <property type="match status" value="1"/>
</dbReference>
<evidence type="ECO:0000259" key="1">
    <source>
        <dbReference type="Pfam" id="PF00557"/>
    </source>
</evidence>
<organism evidence="3 4">
    <name type="scientific">Agarivorans albus MKT 106</name>
    <dbReference type="NCBI Taxonomy" id="1331007"/>
    <lineage>
        <taxon>Bacteria</taxon>
        <taxon>Pseudomonadati</taxon>
        <taxon>Pseudomonadota</taxon>
        <taxon>Gammaproteobacteria</taxon>
        <taxon>Alteromonadales</taxon>
        <taxon>Alteromonadaceae</taxon>
        <taxon>Agarivorans</taxon>
    </lineage>
</organism>
<evidence type="ECO:0000259" key="2">
    <source>
        <dbReference type="Pfam" id="PF01321"/>
    </source>
</evidence>
<accession>R9PMD2</accession>
<dbReference type="InterPro" id="IPR050659">
    <property type="entry name" value="Peptidase_M24B"/>
</dbReference>
<comment type="caution">
    <text evidence="3">The sequence shown here is derived from an EMBL/GenBank/DDBJ whole genome shotgun (WGS) entry which is preliminary data.</text>
</comment>
<dbReference type="AlphaFoldDB" id="R9PMD2"/>
<dbReference type="Gene3D" id="3.90.230.10">
    <property type="entry name" value="Creatinase/methionine aminopeptidase superfamily"/>
    <property type="match status" value="1"/>
</dbReference>
<sequence length="404" mass="43630">MTIGVGGSSASEQLATLSNMCSDTSGISKAEYQQRQQRACELMQQQGISAIYLNAGTNLYYFTGLKWGASERMVGALLTADGQLRYIAPCFEQDSLNDFMLIDAPFHGWHEHQSPYLLFSKLCLDLKLSGTIAVDPSAAFFLVDGLIKANPNLNFVNGDVVTQACRAIKSAAEIALLQQAKGMTLAVQKAAAKILRPGISTSEVTEFIHQAHQKVGASGSSFCIVLFGLASSFPHGVKEPQILQENDWVLIDTGCLLHGYNSDITRSYAYGEATEQQRKAWQSEHKAQQAAFNAAQLGASCASVDAAARQSLEADGYGPEYALPGLPHRTGHGCGLDIHEGPYLVAGDETLLAPGMVFSNEPMLVIPEHFGVRLEDHFYIGESGPVWFTQPSPSIDDPFGYQTA</sequence>
<evidence type="ECO:0000313" key="3">
    <source>
        <dbReference type="EMBL" id="GAD02524.1"/>
    </source>
</evidence>
<dbReference type="STRING" id="1331007.AALB_2604"/>
<reference evidence="3" key="1">
    <citation type="journal article" date="2013" name="Genome Announc.">
        <title>Draft Genome Sequence of Agarivorans albus Strain MKT 106T, an Agarolytic Marine Bacterium.</title>
        <authorList>
            <person name="Yasuike M."/>
            <person name="Nakamura Y."/>
            <person name="Kai W."/>
            <person name="Fujiwara A."/>
            <person name="Fukui Y."/>
            <person name="Satomi M."/>
            <person name="Sano M."/>
        </authorList>
    </citation>
    <scope>NUCLEOTIDE SEQUENCE [LARGE SCALE GENOMIC DNA]</scope>
</reference>
<dbReference type="Proteomes" id="UP000014461">
    <property type="component" value="Unassembled WGS sequence"/>
</dbReference>
<dbReference type="EMBL" id="BARX01000017">
    <property type="protein sequence ID" value="GAD02524.1"/>
    <property type="molecule type" value="Genomic_DNA"/>
</dbReference>
<dbReference type="Gene3D" id="3.40.350.10">
    <property type="entry name" value="Creatinase/prolidase N-terminal domain"/>
    <property type="match status" value="1"/>
</dbReference>
<dbReference type="SUPFAM" id="SSF55920">
    <property type="entry name" value="Creatinase/aminopeptidase"/>
    <property type="match status" value="1"/>
</dbReference>
<dbReference type="Pfam" id="PF01321">
    <property type="entry name" value="Creatinase_N"/>
    <property type="match status" value="1"/>
</dbReference>
<dbReference type="InterPro" id="IPR029149">
    <property type="entry name" value="Creatin/AminoP/Spt16_N"/>
</dbReference>
<dbReference type="InterPro" id="IPR000994">
    <property type="entry name" value="Pept_M24"/>
</dbReference>
<feature type="domain" description="Peptidase M24" evidence="1">
    <location>
        <begin position="176"/>
        <end position="381"/>
    </location>
</feature>
<proteinExistence type="predicted"/>
<dbReference type="CDD" id="cd01066">
    <property type="entry name" value="APP_MetAP"/>
    <property type="match status" value="1"/>
</dbReference>
<dbReference type="InterPro" id="IPR036005">
    <property type="entry name" value="Creatinase/aminopeptidase-like"/>
</dbReference>